<evidence type="ECO:0000313" key="3">
    <source>
        <dbReference type="EMBL" id="OEG00494.1"/>
    </source>
</evidence>
<dbReference type="EMBL" id="MIJF01000001">
    <property type="protein sequence ID" value="OEG00494.1"/>
    <property type="molecule type" value="Genomic_DNA"/>
</dbReference>
<dbReference type="PROSITE" id="PS00061">
    <property type="entry name" value="ADH_SHORT"/>
    <property type="match status" value="1"/>
</dbReference>
<dbReference type="PRINTS" id="PR00080">
    <property type="entry name" value="SDRFAMILY"/>
</dbReference>
<organism evidence="3 4">
    <name type="scientific">Vulcanibacillus modesticaldus</name>
    <dbReference type="NCBI Taxonomy" id="337097"/>
    <lineage>
        <taxon>Bacteria</taxon>
        <taxon>Bacillati</taxon>
        <taxon>Bacillota</taxon>
        <taxon>Bacilli</taxon>
        <taxon>Bacillales</taxon>
        <taxon>Bacillaceae</taxon>
        <taxon>Vulcanibacillus</taxon>
    </lineage>
</organism>
<dbReference type="NCBIfam" id="NF047420">
    <property type="entry name" value="EF_P_mod_YmfI"/>
    <property type="match status" value="1"/>
</dbReference>
<gene>
    <name evidence="3" type="ORF">BHF71_00745</name>
</gene>
<dbReference type="SUPFAM" id="SSF51735">
    <property type="entry name" value="NAD(P)-binding Rossmann-fold domains"/>
    <property type="match status" value="1"/>
</dbReference>
<dbReference type="CDD" id="cd05233">
    <property type="entry name" value="SDR_c"/>
    <property type="match status" value="1"/>
</dbReference>
<keyword evidence="4" id="KW-1185">Reference proteome</keyword>
<keyword evidence="2" id="KW-0560">Oxidoreductase</keyword>
<dbReference type="PANTHER" id="PTHR42879">
    <property type="entry name" value="3-OXOACYL-(ACYL-CARRIER-PROTEIN) REDUCTASE"/>
    <property type="match status" value="1"/>
</dbReference>
<dbReference type="PANTHER" id="PTHR42879:SF2">
    <property type="entry name" value="3-OXOACYL-[ACYL-CARRIER-PROTEIN] REDUCTASE FABG"/>
    <property type="match status" value="1"/>
</dbReference>
<dbReference type="AlphaFoldDB" id="A0A1D2YXP5"/>
<evidence type="ECO:0000313" key="4">
    <source>
        <dbReference type="Proteomes" id="UP000243739"/>
    </source>
</evidence>
<comment type="similarity">
    <text evidence="1">Belongs to the short-chain dehydrogenases/reductases (SDR) family.</text>
</comment>
<dbReference type="Gene3D" id="3.40.50.720">
    <property type="entry name" value="NAD(P)-binding Rossmann-like Domain"/>
    <property type="match status" value="1"/>
</dbReference>
<accession>A0A1D2YXP5</accession>
<sequence>MITGASGTIGSAISVMLAEHGIDVILHYHKNKNNIDKVERICKDKGVNTYVIQGDLTKIEQIEMIFKKLESMNLYPNILINNAGIAQYGLVQDIDFVEWKKVIDSHVLSTFFCSQKVIPEMIRQKYGRIVNISSVWGDKGAANEVAYSMAKGAVNTFTKALAKELAPSGITVNAIAPGIVFSPMMVDFTQEEIEILKNEIPMGRFAKAKEIAHSVLYLLHPNSSYITGQIINIDGGWN</sequence>
<dbReference type="InterPro" id="IPR002347">
    <property type="entry name" value="SDR_fam"/>
</dbReference>
<dbReference type="InterPro" id="IPR036291">
    <property type="entry name" value="NAD(P)-bd_dom_sf"/>
</dbReference>
<dbReference type="GO" id="GO:0032787">
    <property type="term" value="P:monocarboxylic acid metabolic process"/>
    <property type="evidence" value="ECO:0007669"/>
    <property type="project" value="UniProtKB-ARBA"/>
</dbReference>
<dbReference type="PRINTS" id="PR00081">
    <property type="entry name" value="GDHRDH"/>
</dbReference>
<comment type="caution">
    <text evidence="3">The sequence shown here is derived from an EMBL/GenBank/DDBJ whole genome shotgun (WGS) entry which is preliminary data.</text>
</comment>
<reference evidence="3 4" key="1">
    <citation type="submission" date="2016-09" db="EMBL/GenBank/DDBJ databases">
        <title>Draft genome sequence for the type strain of Vulcanibacillus modesticaldus BR, a strictly anaerobic, moderately thermophilic, and nitrate-reducing bacterium from deep sea-hydrothermal vents of the Mid-Atlantic Ridge.</title>
        <authorList>
            <person name="Abin C.A."/>
            <person name="Hollibaugh J.T."/>
        </authorList>
    </citation>
    <scope>NUCLEOTIDE SEQUENCE [LARGE SCALE GENOMIC DNA]</scope>
    <source>
        <strain evidence="3 4">BR</strain>
    </source>
</reference>
<dbReference type="GO" id="GO:0016491">
    <property type="term" value="F:oxidoreductase activity"/>
    <property type="evidence" value="ECO:0007669"/>
    <property type="project" value="UniProtKB-KW"/>
</dbReference>
<evidence type="ECO:0008006" key="5">
    <source>
        <dbReference type="Google" id="ProtNLM"/>
    </source>
</evidence>
<evidence type="ECO:0000256" key="1">
    <source>
        <dbReference type="ARBA" id="ARBA00006484"/>
    </source>
</evidence>
<dbReference type="FunFam" id="3.40.50.720:FF:000173">
    <property type="entry name" value="3-oxoacyl-[acyl-carrier protein] reductase"/>
    <property type="match status" value="1"/>
</dbReference>
<dbReference type="Pfam" id="PF13561">
    <property type="entry name" value="adh_short_C2"/>
    <property type="match status" value="1"/>
</dbReference>
<name>A0A1D2YXP5_9BACI</name>
<dbReference type="InterPro" id="IPR020904">
    <property type="entry name" value="Sc_DH/Rdtase_CS"/>
</dbReference>
<dbReference type="STRING" id="337097.BHF71_00745"/>
<dbReference type="OrthoDB" id="9803333at2"/>
<dbReference type="Proteomes" id="UP000243739">
    <property type="component" value="Unassembled WGS sequence"/>
</dbReference>
<proteinExistence type="inferred from homology"/>
<protein>
    <recommendedName>
        <fullName evidence="5">3-ketoacyl-ACP reductase</fullName>
    </recommendedName>
</protein>
<dbReference type="InterPro" id="IPR050259">
    <property type="entry name" value="SDR"/>
</dbReference>
<evidence type="ECO:0000256" key="2">
    <source>
        <dbReference type="ARBA" id="ARBA00023002"/>
    </source>
</evidence>